<feature type="transmembrane region" description="Helical" evidence="5">
    <location>
        <begin position="588"/>
        <end position="608"/>
    </location>
</feature>
<dbReference type="GO" id="GO:0140359">
    <property type="term" value="F:ABC-type transporter activity"/>
    <property type="evidence" value="ECO:0007669"/>
    <property type="project" value="InterPro"/>
</dbReference>
<dbReference type="Pfam" id="PF12698">
    <property type="entry name" value="ABC2_membrane_3"/>
    <property type="match status" value="1"/>
</dbReference>
<accession>Q1JJE4</accession>
<protein>
    <submittedName>
        <fullName evidence="7">Phage infection protein</fullName>
    </submittedName>
</protein>
<dbReference type="InterPro" id="IPR017501">
    <property type="entry name" value="Phage_infect_YhgE_C"/>
</dbReference>
<dbReference type="PANTHER" id="PTHR43077">
    <property type="entry name" value="TRANSPORT PERMEASE YVFS-RELATED"/>
    <property type="match status" value="1"/>
</dbReference>
<dbReference type="InterPro" id="IPR013525">
    <property type="entry name" value="ABC2_TM"/>
</dbReference>
<evidence type="ECO:0000313" key="7">
    <source>
        <dbReference type="EMBL" id="ABF33029.1"/>
    </source>
</evidence>
<feature type="transmembrane region" description="Helical" evidence="5">
    <location>
        <begin position="687"/>
        <end position="706"/>
    </location>
</feature>
<evidence type="ECO:0000256" key="5">
    <source>
        <dbReference type="SAM" id="Phobius"/>
    </source>
</evidence>
<gene>
    <name evidence="7" type="ordered locus">MGAS9429_Spy1842</name>
</gene>
<evidence type="ECO:0000256" key="3">
    <source>
        <dbReference type="ARBA" id="ARBA00022989"/>
    </source>
</evidence>
<dbReference type="Gene3D" id="3.40.1710.10">
    <property type="entry name" value="abc type-2 transporter like domain"/>
    <property type="match status" value="1"/>
</dbReference>
<feature type="transmembrane region" description="Helical" evidence="5">
    <location>
        <begin position="628"/>
        <end position="648"/>
    </location>
</feature>
<evidence type="ECO:0000313" key="8">
    <source>
        <dbReference type="Proteomes" id="UP000002433"/>
    </source>
</evidence>
<evidence type="ECO:0000256" key="2">
    <source>
        <dbReference type="ARBA" id="ARBA00022692"/>
    </source>
</evidence>
<keyword evidence="4 5" id="KW-0472">Membrane</keyword>
<evidence type="ECO:0000256" key="1">
    <source>
        <dbReference type="ARBA" id="ARBA00004141"/>
    </source>
</evidence>
<name>Q1JJE4_STRPC</name>
<dbReference type="InterPro" id="IPR023908">
    <property type="entry name" value="xxxLxxG_rpt"/>
</dbReference>
<sequence length="767" mass="80981">MNSMSILGENMLEELKTLIKNPKLMITMIGVALVPALYNLSFLGSMWDPYGRVNDLPIAVVNHDKPAKRADKSLTIGNDMVDKMSKSKDLEYHFVSAKQAQEGLKEGDYYMVITLPEDLSQRAATLLNPEPQKLTIRYQTSKGHGMVAAKMGETAMAKLKESVSQNITKTYTSAVFSSMTDLQSGLKEASAGSQALASGAKTAQAGSQTLSTNLAALTGASQQFQQGTGRLTSGLTTYTDGVNQVKNGLGTLSTDIPNYLNGVSRLSQGASQLNQGLSQLTQATTLSDEKAKGIQSLIVGLPVLNQGIQQLNTELSTLHPPNLNADELGNSLGAIAQAAKQVIAEETAAQNEQLSALQATSVYQSLTAEQQGELAAALSQSDKSQTVSAAQTILSSVQTLSTGLQTLSQGNSLAQLDQLKAAVSQIASQSNQALPGASSALSELSMGLSKVNGSLNQQVLPGSNQLTTGLAQLNRYNTVIGSGVIKLSEGANALSSKSGELLDGSHQLSEGATKLADSSSQLSQGGHQLTSGLTELSTGLSTLNGSLAKASQQLSLVSVTDKNAKAVAKPLVLNEKDKDGVKTNGIGMAPYMIAVSLMVVALSTNVIFANSLSGRPVKDKWDWAKQKFVINGFISTMGSIVLYLAIQLLGFEARYGMETLGFIMLSGWTFMALVTALVGWDDRYGSFASLVMLLLQVGSSGGSYPIELSGAFFQKLHPFLPMTYVVSGLRQTISLSGHIGVEVKVLTGFLLAFMVLALLIYRPKKTV</sequence>
<dbReference type="InterPro" id="IPR017500">
    <property type="entry name" value="Phage_infect_YhgE_N"/>
</dbReference>
<dbReference type="NCBIfam" id="TIGR03057">
    <property type="entry name" value="xxxLxxG_by_4"/>
    <property type="match status" value="3"/>
</dbReference>
<dbReference type="InterPro" id="IPR051328">
    <property type="entry name" value="T7SS_ABC-Transporter"/>
</dbReference>
<dbReference type="AlphaFoldDB" id="Q1JJE4"/>
<feature type="domain" description="ABC-2 type transporter transmembrane" evidence="6">
    <location>
        <begin position="27"/>
        <end position="225"/>
    </location>
</feature>
<keyword evidence="3 5" id="KW-1133">Transmembrane helix</keyword>
<keyword evidence="2 5" id="KW-0812">Transmembrane</keyword>
<dbReference type="EMBL" id="CP000259">
    <property type="protein sequence ID" value="ABF33029.1"/>
    <property type="molecule type" value="Genomic_DNA"/>
</dbReference>
<organism evidence="7 8">
    <name type="scientific">Streptococcus pyogenes serotype M12 (strain MGAS9429)</name>
    <dbReference type="NCBI Taxonomy" id="370551"/>
    <lineage>
        <taxon>Bacteria</taxon>
        <taxon>Bacillati</taxon>
        <taxon>Bacillota</taxon>
        <taxon>Bacilli</taxon>
        <taxon>Lactobacillales</taxon>
        <taxon>Streptococcaceae</taxon>
        <taxon>Streptococcus</taxon>
    </lineage>
</organism>
<dbReference type="KEGG" id="spk:MGAS9429_Spy1842"/>
<dbReference type="Proteomes" id="UP000002433">
    <property type="component" value="Chromosome"/>
</dbReference>
<dbReference type="NCBIfam" id="TIGR03061">
    <property type="entry name" value="pip_yhgE_Nterm"/>
    <property type="match status" value="1"/>
</dbReference>
<dbReference type="GO" id="GO:0016020">
    <property type="term" value="C:membrane"/>
    <property type="evidence" value="ECO:0007669"/>
    <property type="project" value="UniProtKB-SubCell"/>
</dbReference>
<feature type="transmembrane region" description="Helical" evidence="5">
    <location>
        <begin position="660"/>
        <end position="680"/>
    </location>
</feature>
<proteinExistence type="predicted"/>
<feature type="transmembrane region" description="Helical" evidence="5">
    <location>
        <begin position="743"/>
        <end position="761"/>
    </location>
</feature>
<reference evidence="7 8" key="1">
    <citation type="journal article" date="2006" name="Proc. Natl. Acad. Sci. U.S.A.">
        <title>Molecular genetic anatomy of inter- and intraserotype variation in the human bacterial pathogen group A Streptococcus.</title>
        <authorList>
            <person name="Beres S.B."/>
            <person name="Richter E.W."/>
            <person name="Nagiec M.J."/>
            <person name="Sumby P."/>
            <person name="Porcella S.F."/>
            <person name="DeLeo F.R."/>
            <person name="Musser J.M."/>
        </authorList>
    </citation>
    <scope>NUCLEOTIDE SEQUENCE [LARGE SCALE GENOMIC DNA]</scope>
    <source>
        <strain evidence="7 8">MGAS9429</strain>
    </source>
</reference>
<evidence type="ECO:0000259" key="6">
    <source>
        <dbReference type="Pfam" id="PF12698"/>
    </source>
</evidence>
<dbReference type="NCBIfam" id="TIGR03062">
    <property type="entry name" value="pip_yhgE_Cterm"/>
    <property type="match status" value="1"/>
</dbReference>
<evidence type="ECO:0000256" key="4">
    <source>
        <dbReference type="ARBA" id="ARBA00023136"/>
    </source>
</evidence>
<dbReference type="PANTHER" id="PTHR43077:SF5">
    <property type="entry name" value="PHAGE INFECTION PROTEIN"/>
    <property type="match status" value="1"/>
</dbReference>
<comment type="subcellular location">
    <subcellularLocation>
        <location evidence="1">Membrane</location>
        <topology evidence="1">Multi-pass membrane protein</topology>
    </subcellularLocation>
</comment>
<dbReference type="HOGENOM" id="CLU_004534_1_0_9"/>